<dbReference type="InterPro" id="IPR029063">
    <property type="entry name" value="SAM-dependent_MTases_sf"/>
</dbReference>
<dbReference type="EMBL" id="JBHSEF010000009">
    <property type="protein sequence ID" value="MFC4353877.1"/>
    <property type="molecule type" value="Genomic_DNA"/>
</dbReference>
<protein>
    <submittedName>
        <fullName evidence="1">SAM-dependent methyltransferase</fullName>
        <ecNumber evidence="1">2.1.1.-</ecNumber>
    </submittedName>
</protein>
<dbReference type="PANTHER" id="PTHR43667">
    <property type="entry name" value="CYCLOPROPANE-FATTY-ACYL-PHOSPHOLIPID SYNTHASE"/>
    <property type="match status" value="1"/>
</dbReference>
<proteinExistence type="predicted"/>
<accession>A0ABV8USX7</accession>
<name>A0ABV8USX7_9BACL</name>
<evidence type="ECO:0000313" key="2">
    <source>
        <dbReference type="Proteomes" id="UP001595733"/>
    </source>
</evidence>
<comment type="caution">
    <text evidence="1">The sequence shown here is derived from an EMBL/GenBank/DDBJ whole genome shotgun (WGS) entry which is preliminary data.</text>
</comment>
<keyword evidence="1" id="KW-0489">Methyltransferase</keyword>
<dbReference type="SUPFAM" id="SSF53335">
    <property type="entry name" value="S-adenosyl-L-methionine-dependent methyltransferases"/>
    <property type="match status" value="1"/>
</dbReference>
<keyword evidence="2" id="KW-1185">Reference proteome</keyword>
<dbReference type="InterPro" id="IPR050723">
    <property type="entry name" value="CFA/CMAS"/>
</dbReference>
<organism evidence="1 2">
    <name type="scientific">Chryseomicrobium palamuruense</name>
    <dbReference type="NCBI Taxonomy" id="682973"/>
    <lineage>
        <taxon>Bacteria</taxon>
        <taxon>Bacillati</taxon>
        <taxon>Bacillota</taxon>
        <taxon>Bacilli</taxon>
        <taxon>Bacillales</taxon>
        <taxon>Caryophanaceae</taxon>
        <taxon>Chryseomicrobium</taxon>
    </lineage>
</organism>
<dbReference type="PANTHER" id="PTHR43667:SF2">
    <property type="entry name" value="FATTY ACID C-METHYL TRANSFERASE"/>
    <property type="match status" value="1"/>
</dbReference>
<dbReference type="GO" id="GO:0032259">
    <property type="term" value="P:methylation"/>
    <property type="evidence" value="ECO:0007669"/>
    <property type="project" value="UniProtKB-KW"/>
</dbReference>
<dbReference type="RefSeq" id="WP_378139706.1">
    <property type="nucleotide sequence ID" value="NZ_JBHSEF010000009.1"/>
</dbReference>
<dbReference type="Gene3D" id="3.40.50.150">
    <property type="entry name" value="Vaccinia Virus protein VP39"/>
    <property type="match status" value="1"/>
</dbReference>
<dbReference type="Proteomes" id="UP001595733">
    <property type="component" value="Unassembled WGS sequence"/>
</dbReference>
<dbReference type="Pfam" id="PF13489">
    <property type="entry name" value="Methyltransf_23"/>
    <property type="match status" value="1"/>
</dbReference>
<keyword evidence="1" id="KW-0808">Transferase</keyword>
<dbReference type="GO" id="GO:0008168">
    <property type="term" value="F:methyltransferase activity"/>
    <property type="evidence" value="ECO:0007669"/>
    <property type="project" value="UniProtKB-KW"/>
</dbReference>
<gene>
    <name evidence="1" type="ORF">ACFO0S_02200</name>
</gene>
<dbReference type="EC" id="2.1.1.-" evidence="1"/>
<dbReference type="CDD" id="cd02440">
    <property type="entry name" value="AdoMet_MTases"/>
    <property type="match status" value="1"/>
</dbReference>
<reference evidence="2" key="1">
    <citation type="journal article" date="2019" name="Int. J. Syst. Evol. Microbiol.">
        <title>The Global Catalogue of Microorganisms (GCM) 10K type strain sequencing project: providing services to taxonomists for standard genome sequencing and annotation.</title>
        <authorList>
            <consortium name="The Broad Institute Genomics Platform"/>
            <consortium name="The Broad Institute Genome Sequencing Center for Infectious Disease"/>
            <person name="Wu L."/>
            <person name="Ma J."/>
        </authorList>
    </citation>
    <scope>NUCLEOTIDE SEQUENCE [LARGE SCALE GENOMIC DNA]</scope>
    <source>
        <strain evidence="2">CCUG 50353</strain>
    </source>
</reference>
<sequence>MKSQVNEFCETYQLFKDDAIQQVQLEHRFRLAQAFEVEEGMRILEIGCGQGDMTVVLADRVGESGHVTAIDIASGDYGSPLTLNQSHQQIMQTELGERIDFHLETDLLTFDVAEHYDCVVFAHSSWYFHSPEALTRYFEKIRTITSKLLFAEWDLNYTQTSQRGHFSAVMLLALNSAIARNDSNIQHLFSRETIKQMLKNSGFAIRKDRVVFSAYLQDGQWEIEYATDVYSEFPTSSTQLHTLATSLYQVMKGSGKESLDTFVIIGT</sequence>
<evidence type="ECO:0000313" key="1">
    <source>
        <dbReference type="EMBL" id="MFC4353877.1"/>
    </source>
</evidence>